<gene>
    <name evidence="1" type="ORF">FA13DRAFT_1794851</name>
</gene>
<organism evidence="1 2">
    <name type="scientific">Coprinellus micaceus</name>
    <name type="common">Glistening ink-cap mushroom</name>
    <name type="synonym">Coprinus micaceus</name>
    <dbReference type="NCBI Taxonomy" id="71717"/>
    <lineage>
        <taxon>Eukaryota</taxon>
        <taxon>Fungi</taxon>
        <taxon>Dikarya</taxon>
        <taxon>Basidiomycota</taxon>
        <taxon>Agaricomycotina</taxon>
        <taxon>Agaricomycetes</taxon>
        <taxon>Agaricomycetidae</taxon>
        <taxon>Agaricales</taxon>
        <taxon>Agaricineae</taxon>
        <taxon>Psathyrellaceae</taxon>
        <taxon>Coprinellus</taxon>
    </lineage>
</organism>
<dbReference type="EMBL" id="QPFP01000040">
    <property type="protein sequence ID" value="TEB27474.1"/>
    <property type="molecule type" value="Genomic_DNA"/>
</dbReference>
<proteinExistence type="predicted"/>
<evidence type="ECO:0008006" key="3">
    <source>
        <dbReference type="Google" id="ProtNLM"/>
    </source>
</evidence>
<accession>A0A4Y7T0M5</accession>
<dbReference type="AlphaFoldDB" id="A0A4Y7T0M5"/>
<dbReference type="Proteomes" id="UP000298030">
    <property type="component" value="Unassembled WGS sequence"/>
</dbReference>
<comment type="caution">
    <text evidence="1">The sequence shown here is derived from an EMBL/GenBank/DDBJ whole genome shotgun (WGS) entry which is preliminary data.</text>
</comment>
<reference evidence="1 2" key="1">
    <citation type="journal article" date="2019" name="Nat. Ecol. Evol.">
        <title>Megaphylogeny resolves global patterns of mushroom evolution.</title>
        <authorList>
            <person name="Varga T."/>
            <person name="Krizsan K."/>
            <person name="Foldi C."/>
            <person name="Dima B."/>
            <person name="Sanchez-Garcia M."/>
            <person name="Sanchez-Ramirez S."/>
            <person name="Szollosi G.J."/>
            <person name="Szarkandi J.G."/>
            <person name="Papp V."/>
            <person name="Albert L."/>
            <person name="Andreopoulos W."/>
            <person name="Angelini C."/>
            <person name="Antonin V."/>
            <person name="Barry K.W."/>
            <person name="Bougher N.L."/>
            <person name="Buchanan P."/>
            <person name="Buyck B."/>
            <person name="Bense V."/>
            <person name="Catcheside P."/>
            <person name="Chovatia M."/>
            <person name="Cooper J."/>
            <person name="Damon W."/>
            <person name="Desjardin D."/>
            <person name="Finy P."/>
            <person name="Geml J."/>
            <person name="Haridas S."/>
            <person name="Hughes K."/>
            <person name="Justo A."/>
            <person name="Karasinski D."/>
            <person name="Kautmanova I."/>
            <person name="Kiss B."/>
            <person name="Kocsube S."/>
            <person name="Kotiranta H."/>
            <person name="LaButti K.M."/>
            <person name="Lechner B.E."/>
            <person name="Liimatainen K."/>
            <person name="Lipzen A."/>
            <person name="Lukacs Z."/>
            <person name="Mihaltcheva S."/>
            <person name="Morgado L.N."/>
            <person name="Niskanen T."/>
            <person name="Noordeloos M.E."/>
            <person name="Ohm R.A."/>
            <person name="Ortiz-Santana B."/>
            <person name="Ovrebo C."/>
            <person name="Racz N."/>
            <person name="Riley R."/>
            <person name="Savchenko A."/>
            <person name="Shiryaev A."/>
            <person name="Soop K."/>
            <person name="Spirin V."/>
            <person name="Szebenyi C."/>
            <person name="Tomsovsky M."/>
            <person name="Tulloss R.E."/>
            <person name="Uehling J."/>
            <person name="Grigoriev I.V."/>
            <person name="Vagvolgyi C."/>
            <person name="Papp T."/>
            <person name="Martin F.M."/>
            <person name="Miettinen O."/>
            <person name="Hibbett D.S."/>
            <person name="Nagy L.G."/>
        </authorList>
    </citation>
    <scope>NUCLEOTIDE SEQUENCE [LARGE SCALE GENOMIC DNA]</scope>
    <source>
        <strain evidence="1 2">FP101781</strain>
    </source>
</reference>
<name>A0A4Y7T0M5_COPMI</name>
<evidence type="ECO:0000313" key="2">
    <source>
        <dbReference type="Proteomes" id="UP000298030"/>
    </source>
</evidence>
<keyword evidence="2" id="KW-1185">Reference proteome</keyword>
<sequence length="485" mass="54783">MVNATHASQCMGATLADLPTELKALVVKFRRDQAEHEDRSPNGWKQSLCDLSLVSKDFVPLCQEELFEDVEMEAAGCKYGEDVPGAPNTLALFPRVVKSSPHLGRLVKDLFISLPRDFDTVISPELAGDISNTLKLLTNVEHLYLNRGPPKDGDTFPHTIKLRDLRKRPHLCAIADGLREIMNSKKLRMIELRWVNVSPQDMMECKGLEIVRLLPSDCFDASPLDTKTNEGKGPICPNLIEIAGHRDCQSYAAVKAIERHPRLNLSKLKTVIAPFQKRILEDLLKGAEQLEVVVIKRSRRDPEVVDGKSFIQWLNPKSFNTLRILKLSIKLKANRNWIRDPYLSITSDDLLLQLTALVKLEIRVGIEGNANLAFPWISSFGSQWTALDRALVPSDREIALKSLEEVSIAVVIEGGHYDVAIAKKLLVYCRKQMLIHNFPRLKERDAKHEIKFRFRGRCSDRLLAQAIALLAAEERRLRTKALEST</sequence>
<evidence type="ECO:0000313" key="1">
    <source>
        <dbReference type="EMBL" id="TEB27474.1"/>
    </source>
</evidence>
<protein>
    <recommendedName>
        <fullName evidence="3">F-box domain-containing protein</fullName>
    </recommendedName>
</protein>